<comment type="catalytic activity">
    <reaction evidence="1">
        <text>ATP + protein L-histidine = ADP + protein N-phospho-L-histidine.</text>
        <dbReference type="EC" id="2.7.13.3"/>
    </reaction>
</comment>
<evidence type="ECO:0000313" key="9">
    <source>
        <dbReference type="EMBL" id="GHO46244.1"/>
    </source>
</evidence>
<dbReference type="RefSeq" id="WP_220195632.1">
    <property type="nucleotide sequence ID" value="NZ_BNJF01000002.1"/>
</dbReference>
<feature type="transmembrane region" description="Helical" evidence="7">
    <location>
        <begin position="150"/>
        <end position="170"/>
    </location>
</feature>
<feature type="transmembrane region" description="Helical" evidence="7">
    <location>
        <begin position="21"/>
        <end position="42"/>
    </location>
</feature>
<keyword evidence="7" id="KW-1133">Transmembrane helix</keyword>
<protein>
    <recommendedName>
        <fullName evidence="2">histidine kinase</fullName>
        <ecNumber evidence="2">2.7.13.3</ecNumber>
    </recommendedName>
</protein>
<feature type="transmembrane region" description="Helical" evidence="7">
    <location>
        <begin position="120"/>
        <end position="138"/>
    </location>
</feature>
<dbReference type="AlphaFoldDB" id="A0A8J3HYT9"/>
<dbReference type="PROSITE" id="PS50109">
    <property type="entry name" value="HIS_KIN"/>
    <property type="match status" value="1"/>
</dbReference>
<dbReference type="EC" id="2.7.13.3" evidence="2"/>
<feature type="transmembrane region" description="Helical" evidence="7">
    <location>
        <begin position="256"/>
        <end position="275"/>
    </location>
</feature>
<evidence type="ECO:0000256" key="2">
    <source>
        <dbReference type="ARBA" id="ARBA00012438"/>
    </source>
</evidence>
<dbReference type="InterPro" id="IPR036097">
    <property type="entry name" value="HisK_dim/P_sf"/>
</dbReference>
<feature type="domain" description="Histidine kinase" evidence="8">
    <location>
        <begin position="416"/>
        <end position="639"/>
    </location>
</feature>
<evidence type="ECO:0000313" key="10">
    <source>
        <dbReference type="Proteomes" id="UP000612362"/>
    </source>
</evidence>
<dbReference type="SMART" id="SM00388">
    <property type="entry name" value="HisKA"/>
    <property type="match status" value="1"/>
</dbReference>
<evidence type="ECO:0000256" key="6">
    <source>
        <dbReference type="ARBA" id="ARBA00023012"/>
    </source>
</evidence>
<proteinExistence type="predicted"/>
<dbReference type="InterPro" id="IPR050736">
    <property type="entry name" value="Sensor_HK_Regulatory"/>
</dbReference>
<dbReference type="Pfam" id="PF02518">
    <property type="entry name" value="HATPase_c"/>
    <property type="match status" value="1"/>
</dbReference>
<accession>A0A8J3HYT9</accession>
<keyword evidence="6" id="KW-0902">Two-component regulatory system</keyword>
<dbReference type="InterPro" id="IPR036890">
    <property type="entry name" value="HATPase_C_sf"/>
</dbReference>
<dbReference type="PANTHER" id="PTHR43711:SF31">
    <property type="entry name" value="HISTIDINE KINASE"/>
    <property type="match status" value="1"/>
</dbReference>
<feature type="transmembrane region" description="Helical" evidence="7">
    <location>
        <begin position="315"/>
        <end position="333"/>
    </location>
</feature>
<keyword evidence="3" id="KW-0597">Phosphoprotein</keyword>
<dbReference type="Pfam" id="PF00512">
    <property type="entry name" value="HisKA"/>
    <property type="match status" value="1"/>
</dbReference>
<evidence type="ECO:0000256" key="3">
    <source>
        <dbReference type="ARBA" id="ARBA00022553"/>
    </source>
</evidence>
<dbReference type="InterPro" id="IPR003594">
    <property type="entry name" value="HATPase_dom"/>
</dbReference>
<keyword evidence="7" id="KW-0812">Transmembrane</keyword>
<keyword evidence="4" id="KW-0808">Transferase</keyword>
<keyword evidence="10" id="KW-1185">Reference proteome</keyword>
<dbReference type="InterPro" id="IPR003661">
    <property type="entry name" value="HisK_dim/P_dom"/>
</dbReference>
<keyword evidence="7" id="KW-0472">Membrane</keyword>
<dbReference type="SUPFAM" id="SSF55874">
    <property type="entry name" value="ATPase domain of HSP90 chaperone/DNA topoisomerase II/histidine kinase"/>
    <property type="match status" value="1"/>
</dbReference>
<reference evidence="9" key="1">
    <citation type="submission" date="2020-10" db="EMBL/GenBank/DDBJ databases">
        <title>Taxonomic study of unclassified bacteria belonging to the class Ktedonobacteria.</title>
        <authorList>
            <person name="Yabe S."/>
            <person name="Wang C.M."/>
            <person name="Zheng Y."/>
            <person name="Sakai Y."/>
            <person name="Cavaletti L."/>
            <person name="Monciardini P."/>
            <person name="Donadio S."/>
        </authorList>
    </citation>
    <scope>NUCLEOTIDE SEQUENCE</scope>
    <source>
        <strain evidence="9">SOSP1-1</strain>
    </source>
</reference>
<dbReference type="InterPro" id="IPR005467">
    <property type="entry name" value="His_kinase_dom"/>
</dbReference>
<dbReference type="EMBL" id="BNJF01000002">
    <property type="protein sequence ID" value="GHO46244.1"/>
    <property type="molecule type" value="Genomic_DNA"/>
</dbReference>
<name>A0A8J3HYT9_9CHLR</name>
<comment type="caution">
    <text evidence="9">The sequence shown here is derived from an EMBL/GenBank/DDBJ whole genome shotgun (WGS) entry which is preliminary data.</text>
</comment>
<feature type="transmembrane region" description="Helical" evidence="7">
    <location>
        <begin position="215"/>
        <end position="233"/>
    </location>
</feature>
<organism evidence="9 10">
    <name type="scientific">Ktedonospora formicarum</name>
    <dbReference type="NCBI Taxonomy" id="2778364"/>
    <lineage>
        <taxon>Bacteria</taxon>
        <taxon>Bacillati</taxon>
        <taxon>Chloroflexota</taxon>
        <taxon>Ktedonobacteria</taxon>
        <taxon>Ktedonobacterales</taxon>
        <taxon>Ktedonobacteraceae</taxon>
        <taxon>Ktedonospora</taxon>
    </lineage>
</organism>
<dbReference type="InterPro" id="IPR004358">
    <property type="entry name" value="Sig_transdc_His_kin-like_C"/>
</dbReference>
<sequence length="639" mass="71450">MTIASDRLTNVYTKGLQRGKYVALAILICMTLASILGFFFHVAEDRYPDLVSNIMYPLASGLGSTWGFLTAYRAYRGPLRLGKAYVLAWLLIGMGLMSNCLGGLYYTYAEWTGQSLLSPSWSDIGFTCVYPLTFLGLLIMPSTSHFRLRLALDAVIATLSILGVSWFFFISKVFFIQIKSGVSTSELVTAVSYPFWDMLLIFAIILLVYRRTTSLFLPSLVLLGVGVISNIWADTGYAYTLAIGTYDAVKFFIDPFWYLGFMLIGLSGIYQYAAICRHACDNKDSSSAQARIEPLLRFLRTQEANQELWQLVQNLLVYLPLGILLVLTFYSGVQEYAFNENSSLVLIGLTSVVGLLVTLRSLIAMSENRKLVQALSQAKIEQEAVASEQARLFAELRQTHERLQELDKLKDQFMITASHELRTPLTSIQGYLELLMTYGETTPKQQQRDFILKALRGSEELAFLLNNVMDASRLEIDAGIRPIHLEPVEVLEAVKNVITLIEPQILHEQRKLEICVPTSLIVQAEPTRLRQVLLNLATNAVKYSPPGSPIIFSARVENNLFATVSVTDLGSGIPLEEQGRLFQRFVRLERDVNSVIRGSGLGLYISRRLVEAMGGMVWVESSGVQGEGSSFKVQLHLVR</sequence>
<dbReference type="SMART" id="SM00387">
    <property type="entry name" value="HATPase_c"/>
    <property type="match status" value="1"/>
</dbReference>
<feature type="transmembrane region" description="Helical" evidence="7">
    <location>
        <begin position="345"/>
        <end position="363"/>
    </location>
</feature>
<evidence type="ECO:0000256" key="4">
    <source>
        <dbReference type="ARBA" id="ARBA00022679"/>
    </source>
</evidence>
<dbReference type="Gene3D" id="1.10.287.130">
    <property type="match status" value="1"/>
</dbReference>
<dbReference type="Proteomes" id="UP000612362">
    <property type="component" value="Unassembled WGS sequence"/>
</dbReference>
<evidence type="ECO:0000259" key="8">
    <source>
        <dbReference type="PROSITE" id="PS50109"/>
    </source>
</evidence>
<dbReference type="PRINTS" id="PR00344">
    <property type="entry name" value="BCTRLSENSOR"/>
</dbReference>
<feature type="transmembrane region" description="Helical" evidence="7">
    <location>
        <begin position="84"/>
        <end position="108"/>
    </location>
</feature>
<dbReference type="Gene3D" id="3.30.565.10">
    <property type="entry name" value="Histidine kinase-like ATPase, C-terminal domain"/>
    <property type="match status" value="1"/>
</dbReference>
<gene>
    <name evidence="9" type="ORF">KSX_44070</name>
</gene>
<evidence type="ECO:0000256" key="1">
    <source>
        <dbReference type="ARBA" id="ARBA00000085"/>
    </source>
</evidence>
<keyword evidence="5" id="KW-0418">Kinase</keyword>
<dbReference type="GO" id="GO:0000155">
    <property type="term" value="F:phosphorelay sensor kinase activity"/>
    <property type="evidence" value="ECO:0007669"/>
    <property type="project" value="InterPro"/>
</dbReference>
<feature type="transmembrane region" description="Helical" evidence="7">
    <location>
        <begin position="190"/>
        <end position="208"/>
    </location>
</feature>
<dbReference type="SUPFAM" id="SSF47384">
    <property type="entry name" value="Homodimeric domain of signal transducing histidine kinase"/>
    <property type="match status" value="1"/>
</dbReference>
<dbReference type="PANTHER" id="PTHR43711">
    <property type="entry name" value="TWO-COMPONENT HISTIDINE KINASE"/>
    <property type="match status" value="1"/>
</dbReference>
<evidence type="ECO:0000256" key="7">
    <source>
        <dbReference type="SAM" id="Phobius"/>
    </source>
</evidence>
<evidence type="ECO:0000256" key="5">
    <source>
        <dbReference type="ARBA" id="ARBA00022777"/>
    </source>
</evidence>
<feature type="transmembrane region" description="Helical" evidence="7">
    <location>
        <begin position="54"/>
        <end position="72"/>
    </location>
</feature>
<dbReference type="FunFam" id="3.30.565.10:FF:000006">
    <property type="entry name" value="Sensor histidine kinase WalK"/>
    <property type="match status" value="1"/>
</dbReference>
<dbReference type="CDD" id="cd00082">
    <property type="entry name" value="HisKA"/>
    <property type="match status" value="1"/>
</dbReference>